<comment type="caution">
    <text evidence="3">The sequence shown here is derived from an EMBL/GenBank/DDBJ whole genome shotgun (WGS) entry which is preliminary data.</text>
</comment>
<dbReference type="SUPFAM" id="SSF52540">
    <property type="entry name" value="P-loop containing nucleoside triphosphate hydrolases"/>
    <property type="match status" value="1"/>
</dbReference>
<dbReference type="Proteomes" id="UP001195941">
    <property type="component" value="Unassembled WGS sequence"/>
</dbReference>
<evidence type="ECO:0000313" key="3">
    <source>
        <dbReference type="EMBL" id="MBR9650067.1"/>
    </source>
</evidence>
<dbReference type="EMBL" id="JADMKU010000002">
    <property type="protein sequence ID" value="MBR9650067.1"/>
    <property type="molecule type" value="Genomic_DNA"/>
</dbReference>
<dbReference type="Pfam" id="PF09037">
    <property type="entry name" value="Sulphotransf"/>
    <property type="match status" value="1"/>
</dbReference>
<evidence type="ECO:0000259" key="2">
    <source>
        <dbReference type="Pfam" id="PF18588"/>
    </source>
</evidence>
<keyword evidence="4" id="KW-1185">Reference proteome</keyword>
<dbReference type="InterPro" id="IPR027417">
    <property type="entry name" value="P-loop_NTPase"/>
</dbReference>
<evidence type="ECO:0000259" key="1">
    <source>
        <dbReference type="Pfam" id="PF09037"/>
    </source>
</evidence>
<dbReference type="Gene3D" id="3.40.50.12080">
    <property type="match status" value="2"/>
</dbReference>
<dbReference type="Pfam" id="PF18588">
    <property type="entry name" value="WcbI"/>
    <property type="match status" value="1"/>
</dbReference>
<sequence>MDRIRSSSEAHVLVMANCTHVSLALALRESGLFASVDSAELYSMSEEEREKLAGDVERYDYVITLEHGDYFGALSTDKLRSRLGERLFSLPTPFFSGLMPDMAYLRYDNEIARTAAVLGDYHSALILEEVRSGFTRPEIVRRYVSGVAFDRLDVEGVWNDNLTELKAREENTDIAISSYIEQAAAMGTIAGQFLSFNHPTEGLINYIAQDFIRRTTGQDCDRALVTRATHNLYSDAYWPLHPVVAERLGLPRPEKTVFKQPARLGGAHMEMDEFVGRSVDFFTAEHDPQKFDIATPHYLSGRIAPVDPGEIRQAEEARPKPMKTDSPKKIVMTHFGRSGSTVLTGALKQHSKIAWLEEYFSLKWINSRETYDFTLDQMIGMIDAEVAKVHAQNPDLLVGHEIKLMNFLQNPSCNMIDYARATTDPNEYIHIVLRRKNVLKRICSVYKAAQTKVYHVGGEDQAYRDKTFSIDFSNLVDYDTGQKADTFPELIAKSLARENEVLTNFRNAGIKYLELTYEDDIESDPLDAYHKIVDYLGLEYEPARVSLKKTSGSLKKDLTNFDELEAAMQGSEYAWMLD</sequence>
<name>A0ABS5HM63_9RHOB</name>
<dbReference type="Gene3D" id="3.40.50.300">
    <property type="entry name" value="P-loop containing nucleotide triphosphate hydrolases"/>
    <property type="match status" value="1"/>
</dbReference>
<proteinExistence type="predicted"/>
<gene>
    <name evidence="3" type="ORF">IT775_02885</name>
</gene>
<evidence type="ECO:0000313" key="4">
    <source>
        <dbReference type="Proteomes" id="UP001195941"/>
    </source>
</evidence>
<evidence type="ECO:0008006" key="5">
    <source>
        <dbReference type="Google" id="ProtNLM"/>
    </source>
</evidence>
<reference evidence="3 4" key="1">
    <citation type="journal article" date="2021" name="Arch. Microbiol.">
        <title>Thalassobius aquimarinus sp. nov., isolated from the Sea of Japan seashore.</title>
        <authorList>
            <person name="Kurilenko V.V."/>
            <person name="Romanenko L.A."/>
            <person name="Chernysheva N.Y."/>
            <person name="Velansky P.V."/>
            <person name="Tekutyeva L.A."/>
            <person name="Isaeva M.P."/>
            <person name="Mikhailov V.V."/>
        </authorList>
    </citation>
    <scope>NUCLEOTIDE SEQUENCE [LARGE SCALE GENOMIC DNA]</scope>
    <source>
        <strain evidence="3 4">KMM 8518</strain>
    </source>
</reference>
<dbReference type="InterPro" id="IPR041307">
    <property type="entry name" value="WcbI"/>
</dbReference>
<dbReference type="InterPro" id="IPR024628">
    <property type="entry name" value="Sulfotransferase_Stf0_dom"/>
</dbReference>
<protein>
    <recommendedName>
        <fullName evidence="5">Sulphotransferase Stf0 domain-containing protein</fullName>
    </recommendedName>
</protein>
<organism evidence="3 4">
    <name type="scientific">Thalassovita aquimarina</name>
    <dbReference type="NCBI Taxonomy" id="2785917"/>
    <lineage>
        <taxon>Bacteria</taxon>
        <taxon>Pseudomonadati</taxon>
        <taxon>Pseudomonadota</taxon>
        <taxon>Alphaproteobacteria</taxon>
        <taxon>Rhodobacterales</taxon>
        <taxon>Roseobacteraceae</taxon>
        <taxon>Thalassovita</taxon>
    </lineage>
</organism>
<accession>A0ABS5HM63</accession>
<feature type="domain" description="Polysaccharide biosynthesis enzyme WcbI" evidence="2">
    <location>
        <begin position="12"/>
        <end position="213"/>
    </location>
</feature>
<feature type="domain" description="Sulphotransferase Stf0" evidence="1">
    <location>
        <begin position="426"/>
        <end position="553"/>
    </location>
</feature>